<evidence type="ECO:0000313" key="1">
    <source>
        <dbReference type="EMBL" id="SAL66280.1"/>
    </source>
</evidence>
<gene>
    <name evidence="1" type="ORF">AWB70_06278</name>
</gene>
<protein>
    <submittedName>
        <fullName evidence="1">Uncharacterized protein</fullName>
    </submittedName>
</protein>
<sequence>MQRELTQIPFQSLTYRARVRCLVNTSTSYRIDAI</sequence>
<proteinExistence type="predicted"/>
<dbReference type="EMBL" id="FCNY02000023">
    <property type="protein sequence ID" value="SAL66280.1"/>
    <property type="molecule type" value="Genomic_DNA"/>
</dbReference>
<dbReference type="Proteomes" id="UP000054740">
    <property type="component" value="Unassembled WGS sequence"/>
</dbReference>
<keyword evidence="2" id="KW-1185">Reference proteome</keyword>
<name>A0A158JD72_CABCO</name>
<organism evidence="1 2">
    <name type="scientific">Caballeronia cordobensis</name>
    <name type="common">Burkholderia cordobensis</name>
    <dbReference type="NCBI Taxonomy" id="1353886"/>
    <lineage>
        <taxon>Bacteria</taxon>
        <taxon>Pseudomonadati</taxon>
        <taxon>Pseudomonadota</taxon>
        <taxon>Betaproteobacteria</taxon>
        <taxon>Burkholderiales</taxon>
        <taxon>Burkholderiaceae</taxon>
        <taxon>Caballeronia</taxon>
    </lineage>
</organism>
<dbReference type="AlphaFoldDB" id="A0A158JD72"/>
<evidence type="ECO:0000313" key="2">
    <source>
        <dbReference type="Proteomes" id="UP000054740"/>
    </source>
</evidence>
<reference evidence="2" key="1">
    <citation type="submission" date="2016-01" db="EMBL/GenBank/DDBJ databases">
        <authorList>
            <person name="Peeters C."/>
        </authorList>
    </citation>
    <scope>NUCLEOTIDE SEQUENCE [LARGE SCALE GENOMIC DNA]</scope>
</reference>
<accession>A0A158JD72</accession>